<name>A0A167E5B6_9GAMM</name>
<proteinExistence type="predicted"/>
<reference evidence="1 2" key="1">
    <citation type="submission" date="2013-07" db="EMBL/GenBank/DDBJ databases">
        <title>Comparative Genomic and Metabolomic Analysis of Twelve Strains of Pseudoalteromonas luteoviolacea.</title>
        <authorList>
            <person name="Vynne N.G."/>
            <person name="Mansson M."/>
            <person name="Gram L."/>
        </authorList>
    </citation>
    <scope>NUCLEOTIDE SEQUENCE [LARGE SCALE GENOMIC DNA]</scope>
    <source>
        <strain evidence="1 2">H33</strain>
    </source>
</reference>
<evidence type="ECO:0000313" key="2">
    <source>
        <dbReference type="Proteomes" id="UP000076503"/>
    </source>
</evidence>
<gene>
    <name evidence="1" type="ORF">N476_17095</name>
</gene>
<protein>
    <submittedName>
        <fullName evidence="1">Uncharacterized protein</fullName>
    </submittedName>
</protein>
<dbReference type="Proteomes" id="UP000076503">
    <property type="component" value="Unassembled WGS sequence"/>
</dbReference>
<dbReference type="AlphaFoldDB" id="A0A167E5B6"/>
<sequence length="33" mass="3677">MVFFRQVRLNVASGITGRKAFKIELKALGLSLL</sequence>
<comment type="caution">
    <text evidence="1">The sequence shown here is derived from an EMBL/GenBank/DDBJ whole genome shotgun (WGS) entry which is preliminary data.</text>
</comment>
<evidence type="ECO:0000313" key="1">
    <source>
        <dbReference type="EMBL" id="KZN50064.1"/>
    </source>
</evidence>
<dbReference type="EMBL" id="AUXZ01000077">
    <property type="protein sequence ID" value="KZN50064.1"/>
    <property type="molecule type" value="Genomic_DNA"/>
</dbReference>
<accession>A0A167E5B6</accession>
<organism evidence="1 2">
    <name type="scientific">Pseudoalteromonas luteoviolacea H33</name>
    <dbReference type="NCBI Taxonomy" id="1365251"/>
    <lineage>
        <taxon>Bacteria</taxon>
        <taxon>Pseudomonadati</taxon>
        <taxon>Pseudomonadota</taxon>
        <taxon>Gammaproteobacteria</taxon>
        <taxon>Alteromonadales</taxon>
        <taxon>Pseudoalteromonadaceae</taxon>
        <taxon>Pseudoalteromonas</taxon>
    </lineage>
</organism>